<feature type="compositionally biased region" description="Polar residues" evidence="1">
    <location>
        <begin position="278"/>
        <end position="289"/>
    </location>
</feature>
<reference evidence="2" key="1">
    <citation type="submission" date="2020-05" db="EMBL/GenBank/DDBJ databases">
        <authorList>
            <person name="Chiriac C."/>
            <person name="Salcher M."/>
            <person name="Ghai R."/>
            <person name="Kavagutti S V."/>
        </authorList>
    </citation>
    <scope>NUCLEOTIDE SEQUENCE</scope>
</reference>
<feature type="compositionally biased region" description="Low complexity" evidence="1">
    <location>
        <begin position="63"/>
        <end position="86"/>
    </location>
</feature>
<feature type="region of interest" description="Disordered" evidence="1">
    <location>
        <begin position="240"/>
        <end position="340"/>
    </location>
</feature>
<feature type="compositionally biased region" description="Low complexity" evidence="1">
    <location>
        <begin position="260"/>
        <end position="277"/>
    </location>
</feature>
<evidence type="ECO:0000256" key="1">
    <source>
        <dbReference type="SAM" id="MobiDB-lite"/>
    </source>
</evidence>
<feature type="region of interest" description="Disordered" evidence="1">
    <location>
        <begin position="159"/>
        <end position="178"/>
    </location>
</feature>
<evidence type="ECO:0000313" key="2">
    <source>
        <dbReference type="EMBL" id="CAB4710572.1"/>
    </source>
</evidence>
<dbReference type="EMBL" id="CAEZXR010000163">
    <property type="protein sequence ID" value="CAB4710572.1"/>
    <property type="molecule type" value="Genomic_DNA"/>
</dbReference>
<feature type="compositionally biased region" description="Polar residues" evidence="1">
    <location>
        <begin position="314"/>
        <end position="340"/>
    </location>
</feature>
<feature type="compositionally biased region" description="Polar residues" evidence="1">
    <location>
        <begin position="93"/>
        <end position="103"/>
    </location>
</feature>
<protein>
    <submittedName>
        <fullName evidence="2">Unannotated protein</fullName>
    </submittedName>
</protein>
<proteinExistence type="predicted"/>
<sequence length="340" mass="35114">MAVVRRGLRREFWPARTPTVPKVRAYADRASSSSGRLSTGLAAETPSRMASTPAPTHHPPCGTSTTSPRPTTSASRPAPASATPSPNRRRSELSGSATSSRSACTGAMRAVRRAGSQAAAIVTTTPTAYAATTVRGAKISGCPRRSSPNWAKSARMAIASSTPNPRPTVDPKIPSTSASSCTERVTCRLEAPSARSSASSRERWATRIEKVLTMRKAPTTSAIPAKISRKVVRKPIAWRNGPAASSAASSPVTASKPGGSTRATRSASSSCETSSSAVTQIVLNAASSSRKSRWATGVAKSASVAPLSDPPSTKPATPTRRGSNRSVPNAVTIGTRSPTA</sequence>
<feature type="region of interest" description="Disordered" evidence="1">
    <location>
        <begin position="22"/>
        <end position="106"/>
    </location>
</feature>
<name>A0A6J6QJ52_9ZZZZ</name>
<accession>A0A6J6QJ52</accession>
<dbReference type="AlphaFoldDB" id="A0A6J6QJ52"/>
<organism evidence="2">
    <name type="scientific">freshwater metagenome</name>
    <dbReference type="NCBI Taxonomy" id="449393"/>
    <lineage>
        <taxon>unclassified sequences</taxon>
        <taxon>metagenomes</taxon>
        <taxon>ecological metagenomes</taxon>
    </lineage>
</organism>
<gene>
    <name evidence="2" type="ORF">UFOPK2579_01431</name>
</gene>